<dbReference type="InterPro" id="IPR012902">
    <property type="entry name" value="N_methyl_site"/>
</dbReference>
<protein>
    <submittedName>
        <fullName evidence="3">Putative major pilin subunit</fullName>
    </submittedName>
</protein>
<sequence>MNLRHPGTRRGFTLIELLVVIAIIAILVALLLPAVQQAREAARRSSCKNNLKQIGLAMHNYHDVYRCLPYRSGGTDTCGSISTSIGTRRSGNCNRLSGFYSLLPFIEQNALFDAISAGDPSIPISPGGPGGWESWSVWNNAVIPGYLCPSDPGYSVSDPRSNSYVFCVGDNASGINGSNVRGMFGRRSKVKFRDVTDGLSNTIAMGEHVRANAGVSTTGNRNRIRQSIVNEVTPLTPSNCKATVVNGQFSAGLPVKARHGGSLWDGQAERCAFGTILAPNNPSCSNGNNPNADNGTAILTASSEHKGGAQFLMGDGSVRFISENIDAGNANASPPGGGSSVQTPYGVWGSLGTKQGGEVVGEF</sequence>
<dbReference type="Pfam" id="PF07963">
    <property type="entry name" value="N_methyl"/>
    <property type="match status" value="1"/>
</dbReference>
<dbReference type="InterPro" id="IPR027558">
    <property type="entry name" value="Pre_pil_HX9DG_C"/>
</dbReference>
<evidence type="ECO:0000259" key="2">
    <source>
        <dbReference type="Pfam" id="PF07596"/>
    </source>
</evidence>
<dbReference type="EMBL" id="SJPG01000001">
    <property type="protein sequence ID" value="TWT61443.1"/>
    <property type="molecule type" value="Genomic_DNA"/>
</dbReference>
<dbReference type="PANTHER" id="PTHR30093">
    <property type="entry name" value="GENERAL SECRETION PATHWAY PROTEIN G"/>
    <property type="match status" value="1"/>
</dbReference>
<keyword evidence="1" id="KW-0472">Membrane</keyword>
<dbReference type="OrthoDB" id="241541at2"/>
<proteinExistence type="predicted"/>
<dbReference type="Gene3D" id="3.30.700.10">
    <property type="entry name" value="Glycoprotein, Type 4 Pilin"/>
    <property type="match status" value="1"/>
</dbReference>
<gene>
    <name evidence="3" type="ORF">Pan54_21790</name>
</gene>
<dbReference type="InterPro" id="IPR011453">
    <property type="entry name" value="DUF1559"/>
</dbReference>
<dbReference type="Pfam" id="PF07596">
    <property type="entry name" value="SBP_bac_10"/>
    <property type="match status" value="1"/>
</dbReference>
<dbReference type="NCBIfam" id="TIGR04294">
    <property type="entry name" value="pre_pil_HX9DG"/>
    <property type="match status" value="1"/>
</dbReference>
<evidence type="ECO:0000256" key="1">
    <source>
        <dbReference type="SAM" id="Phobius"/>
    </source>
</evidence>
<keyword evidence="1" id="KW-0812">Transmembrane</keyword>
<evidence type="ECO:0000313" key="3">
    <source>
        <dbReference type="EMBL" id="TWT61443.1"/>
    </source>
</evidence>
<organism evidence="3 4">
    <name type="scientific">Rubinisphaera italica</name>
    <dbReference type="NCBI Taxonomy" id="2527969"/>
    <lineage>
        <taxon>Bacteria</taxon>
        <taxon>Pseudomonadati</taxon>
        <taxon>Planctomycetota</taxon>
        <taxon>Planctomycetia</taxon>
        <taxon>Planctomycetales</taxon>
        <taxon>Planctomycetaceae</taxon>
        <taxon>Rubinisphaera</taxon>
    </lineage>
</organism>
<comment type="caution">
    <text evidence="3">The sequence shown here is derived from an EMBL/GenBank/DDBJ whole genome shotgun (WGS) entry which is preliminary data.</text>
</comment>
<evidence type="ECO:0000313" key="4">
    <source>
        <dbReference type="Proteomes" id="UP000316095"/>
    </source>
</evidence>
<dbReference type="PROSITE" id="PS00409">
    <property type="entry name" value="PROKAR_NTER_METHYL"/>
    <property type="match status" value="1"/>
</dbReference>
<dbReference type="NCBIfam" id="TIGR02532">
    <property type="entry name" value="IV_pilin_GFxxxE"/>
    <property type="match status" value="1"/>
</dbReference>
<name>A0A5C5XGN3_9PLAN</name>
<dbReference type="SUPFAM" id="SSF54523">
    <property type="entry name" value="Pili subunits"/>
    <property type="match status" value="1"/>
</dbReference>
<reference evidence="3 4" key="1">
    <citation type="submission" date="2019-02" db="EMBL/GenBank/DDBJ databases">
        <title>Deep-cultivation of Planctomycetes and their phenomic and genomic characterization uncovers novel biology.</title>
        <authorList>
            <person name="Wiegand S."/>
            <person name="Jogler M."/>
            <person name="Boedeker C."/>
            <person name="Pinto D."/>
            <person name="Vollmers J."/>
            <person name="Rivas-Marin E."/>
            <person name="Kohn T."/>
            <person name="Peeters S.H."/>
            <person name="Heuer A."/>
            <person name="Rast P."/>
            <person name="Oberbeckmann S."/>
            <person name="Bunk B."/>
            <person name="Jeske O."/>
            <person name="Meyerdierks A."/>
            <person name="Storesund J.E."/>
            <person name="Kallscheuer N."/>
            <person name="Luecker S."/>
            <person name="Lage O.M."/>
            <person name="Pohl T."/>
            <person name="Merkel B.J."/>
            <person name="Hornburger P."/>
            <person name="Mueller R.-W."/>
            <person name="Bruemmer F."/>
            <person name="Labrenz M."/>
            <person name="Spormann A.M."/>
            <person name="Op Den Camp H."/>
            <person name="Overmann J."/>
            <person name="Amann R."/>
            <person name="Jetten M.S.M."/>
            <person name="Mascher T."/>
            <person name="Medema M.H."/>
            <person name="Devos D.P."/>
            <person name="Kaster A.-K."/>
            <person name="Ovreas L."/>
            <person name="Rohde M."/>
            <person name="Galperin M.Y."/>
            <person name="Jogler C."/>
        </authorList>
    </citation>
    <scope>NUCLEOTIDE SEQUENCE [LARGE SCALE GENOMIC DNA]</scope>
    <source>
        <strain evidence="3 4">Pan54</strain>
    </source>
</reference>
<dbReference type="InterPro" id="IPR045584">
    <property type="entry name" value="Pilin-like"/>
</dbReference>
<dbReference type="PANTHER" id="PTHR30093:SF2">
    <property type="entry name" value="TYPE II SECRETION SYSTEM PROTEIN H"/>
    <property type="match status" value="1"/>
</dbReference>
<accession>A0A5C5XGN3</accession>
<feature type="transmembrane region" description="Helical" evidence="1">
    <location>
        <begin position="12"/>
        <end position="35"/>
    </location>
</feature>
<feature type="domain" description="DUF1559" evidence="2">
    <location>
        <begin position="36"/>
        <end position="327"/>
    </location>
</feature>
<dbReference type="AlphaFoldDB" id="A0A5C5XGN3"/>
<keyword evidence="4" id="KW-1185">Reference proteome</keyword>
<keyword evidence="1" id="KW-1133">Transmembrane helix</keyword>
<dbReference type="Proteomes" id="UP000316095">
    <property type="component" value="Unassembled WGS sequence"/>
</dbReference>